<reference evidence="1 2" key="1">
    <citation type="submission" date="2021-06" db="EMBL/GenBank/DDBJ databases">
        <title>Description of novel taxa of the family Lachnospiraceae.</title>
        <authorList>
            <person name="Chaplin A.V."/>
            <person name="Sokolova S.R."/>
            <person name="Pikina A.P."/>
            <person name="Korzhanova M."/>
            <person name="Belova V."/>
            <person name="Korostin D."/>
            <person name="Efimov B.A."/>
        </authorList>
    </citation>
    <scope>NUCLEOTIDE SEQUENCE [LARGE SCALE GENOMIC DNA]</scope>
    <source>
        <strain evidence="1 2">ASD4241</strain>
    </source>
</reference>
<evidence type="ECO:0000313" key="1">
    <source>
        <dbReference type="EMBL" id="MBU9729185.1"/>
    </source>
</evidence>
<comment type="caution">
    <text evidence="1">The sequence shown here is derived from an EMBL/GenBank/DDBJ whole genome shotgun (WGS) entry which is preliminary data.</text>
</comment>
<dbReference type="RefSeq" id="WP_330656212.1">
    <property type="nucleotide sequence ID" value="NZ_JAHQCX010000041.1"/>
</dbReference>
<gene>
    <name evidence="1" type="ORF">KTH90_24670</name>
</gene>
<evidence type="ECO:0000313" key="2">
    <source>
        <dbReference type="Proteomes" id="UP001314681"/>
    </source>
</evidence>
<protein>
    <submittedName>
        <fullName evidence="1">Uncharacterized protein</fullName>
    </submittedName>
</protein>
<dbReference type="Proteomes" id="UP001314681">
    <property type="component" value="Unassembled WGS sequence"/>
</dbReference>
<accession>A0ABS6KF73</accession>
<keyword evidence="2" id="KW-1185">Reference proteome</keyword>
<proteinExistence type="predicted"/>
<name>A0ABS6KF73_9FIRM</name>
<feature type="non-terminal residue" evidence="1">
    <location>
        <position position="1"/>
    </location>
</feature>
<dbReference type="EMBL" id="JAHQCX010000041">
    <property type="protein sequence ID" value="MBU9729185.1"/>
    <property type="molecule type" value="Genomic_DNA"/>
</dbReference>
<sequence>NNNLAGKAPVNHTHAWSAITSKPSTYTPSSHTHDDRYYTESETNSLLSGYIPKNGGGIITGTLQVSGGVKANGTYVVQGSTASQIRLNWTGSLMQVFVDNTLIGSIMFK</sequence>
<organism evidence="1 2">
    <name type="scientific">Diplocloster modestus</name>
    <dbReference type="NCBI Taxonomy" id="2850322"/>
    <lineage>
        <taxon>Bacteria</taxon>
        <taxon>Bacillati</taxon>
        <taxon>Bacillota</taxon>
        <taxon>Clostridia</taxon>
        <taxon>Lachnospirales</taxon>
        <taxon>Lachnospiraceae</taxon>
        <taxon>Diplocloster</taxon>
    </lineage>
</organism>